<sequence>MDNEVTSRSTPVPRGTPNGSSGSSEPSQEQRASNKHEVGWRRIVRNFTPSWFSVTMGTGIVSVLLNSLPYNGIWLYWIANVIFALNVLLFVAGFIISFLRYVLYPEIFKAMIMHPVQSMFIGTFPMGFATIINMFCAVCVPAWGAWTRNFAWALWIFDAIVSVIIALSLPFMLMAHHKQSELSTMTAVWLLPVVTCVVAASSGAIVADVLPNPQHALWTIIVSYVLWGIGLPLALMIMVIYFMRLTLHKIPPKAVIVSVFLPLGPMGQGGFGIMKLGAAAQTIFPQTHTLEGAAGPTFYVMGFLTALILWAFGLVWLFFASASIAQSRRFPFNIGWWGFTFPLGVFASSTCQLGRELPSRFFKVLGTILSVCVVLLWIVVSVGTLKRAVTGEIFQAPCLAEMKSKQEENRDISKAA</sequence>
<evidence type="ECO:0000313" key="11">
    <source>
        <dbReference type="Proteomes" id="UP000018001"/>
    </source>
</evidence>
<dbReference type="InterPro" id="IPR051629">
    <property type="entry name" value="Sulfite_efflux_TDT"/>
</dbReference>
<dbReference type="InterPro" id="IPR038665">
    <property type="entry name" value="Voltage-dep_anion_channel_sf"/>
</dbReference>
<keyword evidence="11" id="KW-1185">Reference proteome</keyword>
<evidence type="ECO:0000256" key="4">
    <source>
        <dbReference type="ARBA" id="ARBA00022475"/>
    </source>
</evidence>
<feature type="transmembrane region" description="Helical" evidence="9">
    <location>
        <begin position="254"/>
        <end position="278"/>
    </location>
</feature>
<evidence type="ECO:0000256" key="3">
    <source>
        <dbReference type="ARBA" id="ARBA00022448"/>
    </source>
</evidence>
<comment type="subcellular location">
    <subcellularLocation>
        <location evidence="1">Cell membrane</location>
        <topology evidence="1">Multi-pass membrane protein</topology>
    </subcellularLocation>
</comment>
<feature type="compositionally biased region" description="Polar residues" evidence="8">
    <location>
        <begin position="1"/>
        <end position="10"/>
    </location>
</feature>
<dbReference type="Pfam" id="PF03595">
    <property type="entry name" value="SLAC1"/>
    <property type="match status" value="1"/>
</dbReference>
<dbReference type="EMBL" id="BAUL01000116">
    <property type="protein sequence ID" value="GAD95149.1"/>
    <property type="molecule type" value="Genomic_DNA"/>
</dbReference>
<keyword evidence="7 9" id="KW-0472">Membrane</keyword>
<keyword evidence="5 9" id="KW-0812">Transmembrane</keyword>
<feature type="transmembrane region" description="Helical" evidence="9">
    <location>
        <begin position="330"/>
        <end position="349"/>
    </location>
</feature>
<feature type="region of interest" description="Disordered" evidence="8">
    <location>
        <begin position="1"/>
        <end position="36"/>
    </location>
</feature>
<accession>V5FD77</accession>
<evidence type="ECO:0000256" key="2">
    <source>
        <dbReference type="ARBA" id="ARBA00008566"/>
    </source>
</evidence>
<feature type="transmembrane region" description="Helical" evidence="9">
    <location>
        <begin position="152"/>
        <end position="175"/>
    </location>
</feature>
<feature type="transmembrane region" description="Helical" evidence="9">
    <location>
        <begin position="187"/>
        <end position="210"/>
    </location>
</feature>
<name>V5FD77_BYSSN</name>
<feature type="transmembrane region" description="Helical" evidence="9">
    <location>
        <begin position="216"/>
        <end position="242"/>
    </location>
</feature>
<evidence type="ECO:0000256" key="5">
    <source>
        <dbReference type="ARBA" id="ARBA00022692"/>
    </source>
</evidence>
<dbReference type="Gene3D" id="1.50.10.150">
    <property type="entry name" value="Voltage-dependent anion channel"/>
    <property type="match status" value="1"/>
</dbReference>
<feature type="transmembrane region" description="Helical" evidence="9">
    <location>
        <begin position="50"/>
        <end position="68"/>
    </location>
</feature>
<dbReference type="PANTHER" id="PTHR31686:SF1">
    <property type="entry name" value="SULFITE EFFLUX PUMP SSU1"/>
    <property type="match status" value="1"/>
</dbReference>
<dbReference type="InParanoid" id="V5FD77"/>
<proteinExistence type="inferred from homology"/>
<dbReference type="GO" id="GO:0000319">
    <property type="term" value="F:sulfite transmembrane transporter activity"/>
    <property type="evidence" value="ECO:0007669"/>
    <property type="project" value="TreeGrafter"/>
</dbReference>
<dbReference type="InterPro" id="IPR004695">
    <property type="entry name" value="SLAC1/Mae1/Ssu1/TehA"/>
</dbReference>
<dbReference type="FunFam" id="1.50.10.150:FF:000005">
    <property type="entry name" value="Sulfite efflux pump SSU1"/>
    <property type="match status" value="1"/>
</dbReference>
<evidence type="ECO:0000313" key="10">
    <source>
        <dbReference type="EMBL" id="GAD95149.1"/>
    </source>
</evidence>
<evidence type="ECO:0000256" key="8">
    <source>
        <dbReference type="SAM" id="MobiDB-lite"/>
    </source>
</evidence>
<comment type="similarity">
    <text evidence="2">Belongs to the tellurite-resistance/dicarboxylate transporter (TDT) family.</text>
</comment>
<evidence type="ECO:0000256" key="6">
    <source>
        <dbReference type="ARBA" id="ARBA00022989"/>
    </source>
</evidence>
<dbReference type="CDD" id="cd09318">
    <property type="entry name" value="TDT_SSU1"/>
    <property type="match status" value="1"/>
</dbReference>
<feature type="compositionally biased region" description="Low complexity" evidence="8">
    <location>
        <begin position="17"/>
        <end position="30"/>
    </location>
</feature>
<dbReference type="AlphaFoldDB" id="V5FD77"/>
<dbReference type="Proteomes" id="UP000018001">
    <property type="component" value="Unassembled WGS sequence"/>
</dbReference>
<gene>
    <name evidence="10" type="ORF">PVAR5_3788</name>
</gene>
<keyword evidence="6 9" id="KW-1133">Transmembrane helix</keyword>
<dbReference type="HOGENOM" id="CLU_030057_6_1_1"/>
<evidence type="ECO:0000256" key="7">
    <source>
        <dbReference type="ARBA" id="ARBA00023136"/>
    </source>
</evidence>
<feature type="transmembrane region" description="Helical" evidence="9">
    <location>
        <begin position="298"/>
        <end position="318"/>
    </location>
</feature>
<dbReference type="GO" id="GO:0005886">
    <property type="term" value="C:plasma membrane"/>
    <property type="evidence" value="ECO:0007669"/>
    <property type="project" value="UniProtKB-SubCell"/>
</dbReference>
<feature type="transmembrane region" description="Helical" evidence="9">
    <location>
        <begin position="74"/>
        <end position="99"/>
    </location>
</feature>
<keyword evidence="3" id="KW-0813">Transport</keyword>
<evidence type="ECO:0000256" key="9">
    <source>
        <dbReference type="SAM" id="Phobius"/>
    </source>
</evidence>
<dbReference type="FunCoup" id="V5FD77">
    <property type="interactions" value="31"/>
</dbReference>
<dbReference type="PANTHER" id="PTHR31686">
    <property type="match status" value="1"/>
</dbReference>
<dbReference type="eggNOG" id="ENOG502QT02">
    <property type="taxonomic scope" value="Eukaryota"/>
</dbReference>
<keyword evidence="4" id="KW-1003">Cell membrane</keyword>
<protein>
    <submittedName>
        <fullName evidence="10">Sulfite efflux pump SSU1</fullName>
    </submittedName>
</protein>
<feature type="transmembrane region" description="Helical" evidence="9">
    <location>
        <begin position="120"/>
        <end position="146"/>
    </location>
</feature>
<reference evidence="11" key="1">
    <citation type="journal article" date="2014" name="Genome Announc.">
        <title>Draft genome sequence of the formaldehyde-resistant fungus Byssochlamys spectabilis No. 5 (anamorph Paecilomyces variotii No. 5) (NBRC109023).</title>
        <authorList>
            <person name="Oka T."/>
            <person name="Ekino K."/>
            <person name="Fukuda K."/>
            <person name="Nomura Y."/>
        </authorList>
    </citation>
    <scope>NUCLEOTIDE SEQUENCE [LARGE SCALE GENOMIC DNA]</scope>
    <source>
        <strain evidence="11">No. 5 / NBRC 109023</strain>
    </source>
</reference>
<comment type="caution">
    <text evidence="10">The sequence shown here is derived from an EMBL/GenBank/DDBJ whole genome shotgun (WGS) entry which is preliminary data.</text>
</comment>
<feature type="transmembrane region" description="Helical" evidence="9">
    <location>
        <begin position="361"/>
        <end position="380"/>
    </location>
</feature>
<dbReference type="OrthoDB" id="1099at2759"/>
<organism evidence="10 11">
    <name type="scientific">Byssochlamys spectabilis (strain No. 5 / NBRC 109023)</name>
    <name type="common">Paecilomyces variotii</name>
    <dbReference type="NCBI Taxonomy" id="1356009"/>
    <lineage>
        <taxon>Eukaryota</taxon>
        <taxon>Fungi</taxon>
        <taxon>Dikarya</taxon>
        <taxon>Ascomycota</taxon>
        <taxon>Pezizomycotina</taxon>
        <taxon>Eurotiomycetes</taxon>
        <taxon>Eurotiomycetidae</taxon>
        <taxon>Eurotiales</taxon>
        <taxon>Thermoascaceae</taxon>
        <taxon>Paecilomyces</taxon>
    </lineage>
</organism>
<evidence type="ECO:0000256" key="1">
    <source>
        <dbReference type="ARBA" id="ARBA00004651"/>
    </source>
</evidence>